<dbReference type="Gene3D" id="3.40.50.2000">
    <property type="entry name" value="Glycogen Phosphorylase B"/>
    <property type="match status" value="1"/>
</dbReference>
<evidence type="ECO:0000313" key="3">
    <source>
        <dbReference type="Proteomes" id="UP000236745"/>
    </source>
</evidence>
<name>A0A1H6B9L3_9GAMM</name>
<keyword evidence="1" id="KW-0472">Membrane</keyword>
<accession>A0A1H6B9L3</accession>
<proteinExistence type="predicted"/>
<feature type="transmembrane region" description="Helical" evidence="1">
    <location>
        <begin position="391"/>
        <end position="413"/>
    </location>
</feature>
<keyword evidence="3" id="KW-1185">Reference proteome</keyword>
<dbReference type="EMBL" id="FNVQ01000002">
    <property type="protein sequence ID" value="SEG57479.1"/>
    <property type="molecule type" value="Genomic_DNA"/>
</dbReference>
<evidence type="ECO:0000313" key="2">
    <source>
        <dbReference type="EMBL" id="SEG57479.1"/>
    </source>
</evidence>
<reference evidence="2 3" key="1">
    <citation type="submission" date="2016-10" db="EMBL/GenBank/DDBJ databases">
        <authorList>
            <person name="de Groot N.N."/>
        </authorList>
    </citation>
    <scope>NUCLEOTIDE SEQUENCE [LARGE SCALE GENOMIC DNA]</scope>
    <source>
        <strain evidence="2 3">DSM 22012</strain>
    </source>
</reference>
<keyword evidence="1" id="KW-0812">Transmembrane</keyword>
<evidence type="ECO:0000256" key="1">
    <source>
        <dbReference type="SAM" id="Phobius"/>
    </source>
</evidence>
<keyword evidence="1" id="KW-1133">Transmembrane helix</keyword>
<protein>
    <submittedName>
        <fullName evidence="2">Uncharacterized protein</fullName>
    </submittedName>
</protein>
<dbReference type="Proteomes" id="UP000236745">
    <property type="component" value="Unassembled WGS sequence"/>
</dbReference>
<dbReference type="SUPFAM" id="SSF53756">
    <property type="entry name" value="UDP-Glycosyltransferase/glycogen phosphorylase"/>
    <property type="match status" value="1"/>
</dbReference>
<dbReference type="AlphaFoldDB" id="A0A1H6B9L3"/>
<gene>
    <name evidence="2" type="ORF">SAMN05444390_102491</name>
</gene>
<sequence>MRFLLLYKGDYGAALRGPEMRYAALARELVKLNHDVSLCGRSGDSLGVPENVGFVPVANLWLLIKSLLKADVIVLHGGGPIVLLLAMLSGLLGKRVVLDGYVPHWIELDEVIRNTGGPLSLKLLIKAYFNVARSLLGASVFNLVIVANKRQLDLFRGIAAPFFLTHEFSRIKVIPFGCSEHLGWSKESGRKRLAELGGTLITDDDFLIGWLGGTYGWFDLGAVLAEVSKAIGRNKRLKIVFFGVDEKRRQELLAFVDPEYRENILFLPWVDFSQRFEFWSGFDISLVWGGEGYENDYASRTRNFDCLTLGLPIVQNRDDEWGRRLDQSKAGVVALQSELSATLLRLSQSPEQVANMRRCMSELAPDFYWARFASKLIGYVDESPMSFARRLFGILGFCLVLPSILVFFVFGFFTTLFKRKID</sequence>
<organism evidence="2 3">
    <name type="scientific">Marinobacterium lutimaris</name>
    <dbReference type="NCBI Taxonomy" id="568106"/>
    <lineage>
        <taxon>Bacteria</taxon>
        <taxon>Pseudomonadati</taxon>
        <taxon>Pseudomonadota</taxon>
        <taxon>Gammaproteobacteria</taxon>
        <taxon>Oceanospirillales</taxon>
        <taxon>Oceanospirillaceae</taxon>
        <taxon>Marinobacterium</taxon>
    </lineage>
</organism>